<dbReference type="PROSITE" id="PS51155">
    <property type="entry name" value="CHIT_BIND_RR_2"/>
    <property type="match status" value="1"/>
</dbReference>
<reference evidence="4 5" key="1">
    <citation type="submission" date="2020-11" db="EMBL/GenBank/DDBJ databases">
        <authorList>
            <person name="Wallbank WR R."/>
            <person name="Pardo Diaz C."/>
            <person name="Kozak K."/>
            <person name="Martin S."/>
            <person name="Jiggins C."/>
            <person name="Moest M."/>
            <person name="Warren A I."/>
            <person name="Generalovic N T."/>
            <person name="Byers J.R.P. K."/>
            <person name="Montejo-Kovacevich G."/>
            <person name="Yen C E."/>
        </authorList>
    </citation>
    <scope>NUCLEOTIDE SEQUENCE [LARGE SCALE GENOMIC DNA]</scope>
</reference>
<keyword evidence="1 2" id="KW-0193">Cuticle</keyword>
<dbReference type="PROSITE" id="PS00233">
    <property type="entry name" value="CHIT_BIND_RR_1"/>
    <property type="match status" value="1"/>
</dbReference>
<evidence type="ECO:0000256" key="2">
    <source>
        <dbReference type="PROSITE-ProRule" id="PRU00497"/>
    </source>
</evidence>
<proteinExistence type="predicted"/>
<dbReference type="EMBL" id="LR899013">
    <property type="protein sequence ID" value="CAD7090480.1"/>
    <property type="molecule type" value="Genomic_DNA"/>
</dbReference>
<dbReference type="GO" id="GO:0062129">
    <property type="term" value="C:chitin-based extracellular matrix"/>
    <property type="evidence" value="ECO:0007669"/>
    <property type="project" value="TreeGrafter"/>
</dbReference>
<dbReference type="OMA" id="MVSIHAK"/>
<accession>A0A7R8V1F9</accession>
<dbReference type="InParanoid" id="A0A7R8V1F9"/>
<dbReference type="Proteomes" id="UP000594454">
    <property type="component" value="Chromosome 5"/>
</dbReference>
<dbReference type="AlphaFoldDB" id="A0A7R8V1F9"/>
<dbReference type="FunCoup" id="A0A7R8V1F9">
    <property type="interactions" value="58"/>
</dbReference>
<gene>
    <name evidence="4" type="ORF">HERILL_LOCUS12959</name>
</gene>
<dbReference type="InterPro" id="IPR000618">
    <property type="entry name" value="Insect_cuticle"/>
</dbReference>
<protein>
    <recommendedName>
        <fullName evidence="6">Pupal cuticle protein Edg-78E</fullName>
    </recommendedName>
</protein>
<evidence type="ECO:0008006" key="6">
    <source>
        <dbReference type="Google" id="ProtNLM"/>
    </source>
</evidence>
<feature type="signal peptide" evidence="3">
    <location>
        <begin position="1"/>
        <end position="16"/>
    </location>
</feature>
<organism evidence="4 5">
    <name type="scientific">Hermetia illucens</name>
    <name type="common">Black soldier fly</name>
    <dbReference type="NCBI Taxonomy" id="343691"/>
    <lineage>
        <taxon>Eukaryota</taxon>
        <taxon>Metazoa</taxon>
        <taxon>Ecdysozoa</taxon>
        <taxon>Arthropoda</taxon>
        <taxon>Hexapoda</taxon>
        <taxon>Insecta</taxon>
        <taxon>Pterygota</taxon>
        <taxon>Neoptera</taxon>
        <taxon>Endopterygota</taxon>
        <taxon>Diptera</taxon>
        <taxon>Brachycera</taxon>
        <taxon>Stratiomyomorpha</taxon>
        <taxon>Stratiomyidae</taxon>
        <taxon>Hermetiinae</taxon>
        <taxon>Hermetia</taxon>
    </lineage>
</organism>
<feature type="chain" id="PRO_5031528464" description="Pupal cuticle protein Edg-78E" evidence="3">
    <location>
        <begin position="17"/>
        <end position="139"/>
    </location>
</feature>
<name>A0A7R8V1F9_HERIL</name>
<dbReference type="InterPro" id="IPR031311">
    <property type="entry name" value="CHIT_BIND_RR_consensus"/>
</dbReference>
<evidence type="ECO:0000256" key="1">
    <source>
        <dbReference type="ARBA" id="ARBA00022460"/>
    </source>
</evidence>
<dbReference type="InterPro" id="IPR050468">
    <property type="entry name" value="Cuticle_Struct_Prot"/>
</dbReference>
<sequence>MFKFVVFVAIFGLAVAQRPLQYSAASEAAAEIRSAASDVAPDGSYQYAYETSNGIAAQESGVGGVQASGAASHTSPEGIPISLTYTADADGFHPAGAHLPIPPTPPPIPAAILRSLEWNAAHPEEEREGPSPVPLLRRF</sequence>
<evidence type="ECO:0000313" key="5">
    <source>
        <dbReference type="Proteomes" id="UP000594454"/>
    </source>
</evidence>
<dbReference type="PANTHER" id="PTHR10380:SF238">
    <property type="entry name" value="CUTICULAR PROTEIN 65EA-RELATED"/>
    <property type="match status" value="1"/>
</dbReference>
<dbReference type="PANTHER" id="PTHR10380">
    <property type="entry name" value="CUTICLE PROTEIN"/>
    <property type="match status" value="1"/>
</dbReference>
<dbReference type="Pfam" id="PF00379">
    <property type="entry name" value="Chitin_bind_4"/>
    <property type="match status" value="1"/>
</dbReference>
<dbReference type="GO" id="GO:0008010">
    <property type="term" value="F:structural constituent of chitin-based larval cuticle"/>
    <property type="evidence" value="ECO:0007669"/>
    <property type="project" value="TreeGrafter"/>
</dbReference>
<evidence type="ECO:0000256" key="3">
    <source>
        <dbReference type="SAM" id="SignalP"/>
    </source>
</evidence>
<keyword evidence="5" id="KW-1185">Reference proteome</keyword>
<evidence type="ECO:0000313" key="4">
    <source>
        <dbReference type="EMBL" id="CAD7090480.1"/>
    </source>
</evidence>
<keyword evidence="3" id="KW-0732">Signal</keyword>